<dbReference type="PROSITE" id="PS50113">
    <property type="entry name" value="PAC"/>
    <property type="match status" value="1"/>
</dbReference>
<dbReference type="InterPro" id="IPR036890">
    <property type="entry name" value="HATPase_C_sf"/>
</dbReference>
<dbReference type="InterPro" id="IPR003661">
    <property type="entry name" value="HisK_dim/P_dom"/>
</dbReference>
<dbReference type="CDD" id="cd16922">
    <property type="entry name" value="HATPase_EvgS-ArcB-TorS-like"/>
    <property type="match status" value="1"/>
</dbReference>
<reference evidence="14 15" key="1">
    <citation type="submission" date="2023-03" db="EMBL/GenBank/DDBJ databases">
        <title>Bacillus Genome Sequencing.</title>
        <authorList>
            <person name="Dunlap C."/>
        </authorList>
    </citation>
    <scope>NUCLEOTIDE SEQUENCE [LARGE SCALE GENOMIC DNA]</scope>
    <source>
        <strain evidence="14 15">NRS-52</strain>
    </source>
</reference>
<feature type="domain" description="Response regulatory" evidence="11">
    <location>
        <begin position="513"/>
        <end position="630"/>
    </location>
</feature>
<gene>
    <name evidence="14" type="ORF">P9847_21280</name>
</gene>
<dbReference type="Gene3D" id="3.30.565.10">
    <property type="entry name" value="Histidine kinase-like ATPase, C-terminal domain"/>
    <property type="match status" value="1"/>
</dbReference>
<evidence type="ECO:0000256" key="7">
    <source>
        <dbReference type="ARBA" id="ARBA00022840"/>
    </source>
</evidence>
<dbReference type="NCBIfam" id="TIGR00229">
    <property type="entry name" value="sensory_box"/>
    <property type="match status" value="2"/>
</dbReference>
<feature type="domain" description="PAS" evidence="12">
    <location>
        <begin position="6"/>
        <end position="76"/>
    </location>
</feature>
<keyword evidence="15" id="KW-1185">Reference proteome</keyword>
<dbReference type="RefSeq" id="WP_328281008.1">
    <property type="nucleotide sequence ID" value="NZ_JARTLD010000056.1"/>
</dbReference>
<dbReference type="SMART" id="SM00086">
    <property type="entry name" value="PAC"/>
    <property type="match status" value="2"/>
</dbReference>
<dbReference type="Pfam" id="PF00512">
    <property type="entry name" value="HisKA"/>
    <property type="match status" value="1"/>
</dbReference>
<dbReference type="SMART" id="SM00091">
    <property type="entry name" value="PAS"/>
    <property type="match status" value="2"/>
</dbReference>
<dbReference type="EC" id="2.7.13.3" evidence="2"/>
<accession>A0ABU6PY55</accession>
<proteinExistence type="predicted"/>
<dbReference type="SMART" id="SM00448">
    <property type="entry name" value="REC"/>
    <property type="match status" value="1"/>
</dbReference>
<dbReference type="SUPFAM" id="SSF55785">
    <property type="entry name" value="PYP-like sensor domain (PAS domain)"/>
    <property type="match status" value="2"/>
</dbReference>
<evidence type="ECO:0000259" key="12">
    <source>
        <dbReference type="PROSITE" id="PS50112"/>
    </source>
</evidence>
<dbReference type="Gene3D" id="3.30.450.20">
    <property type="entry name" value="PAS domain"/>
    <property type="match status" value="2"/>
</dbReference>
<dbReference type="SUPFAM" id="SSF47384">
    <property type="entry name" value="Homodimeric domain of signal transducing histidine kinase"/>
    <property type="match status" value="1"/>
</dbReference>
<dbReference type="Pfam" id="PF02518">
    <property type="entry name" value="HATPase_c"/>
    <property type="match status" value="1"/>
</dbReference>
<keyword evidence="4" id="KW-0808">Transferase</keyword>
<comment type="caution">
    <text evidence="14">The sequence shown here is derived from an EMBL/GenBank/DDBJ whole genome shotgun (WGS) entry which is preliminary data.</text>
</comment>
<keyword evidence="6" id="KW-0418">Kinase</keyword>
<feature type="domain" description="PAC" evidence="13">
    <location>
        <begin position="81"/>
        <end position="133"/>
    </location>
</feature>
<feature type="modified residue" description="4-aspartylphosphate" evidence="9">
    <location>
        <position position="562"/>
    </location>
</feature>
<evidence type="ECO:0000313" key="15">
    <source>
        <dbReference type="Proteomes" id="UP001343257"/>
    </source>
</evidence>
<feature type="domain" description="PAS" evidence="12">
    <location>
        <begin position="127"/>
        <end position="206"/>
    </location>
</feature>
<dbReference type="Gene3D" id="3.40.50.2300">
    <property type="match status" value="1"/>
</dbReference>
<keyword evidence="8" id="KW-0902">Two-component regulatory system</keyword>
<dbReference type="PROSITE" id="PS50112">
    <property type="entry name" value="PAS"/>
    <property type="match status" value="2"/>
</dbReference>
<dbReference type="EMBL" id="JARTLD010000056">
    <property type="protein sequence ID" value="MED5019828.1"/>
    <property type="molecule type" value="Genomic_DNA"/>
</dbReference>
<dbReference type="InterPro" id="IPR035965">
    <property type="entry name" value="PAS-like_dom_sf"/>
</dbReference>
<dbReference type="PRINTS" id="PR00344">
    <property type="entry name" value="BCTRLSENSOR"/>
</dbReference>
<comment type="catalytic activity">
    <reaction evidence="1">
        <text>ATP + protein L-histidine = ADP + protein N-phospho-L-histidine.</text>
        <dbReference type="EC" id="2.7.13.3"/>
    </reaction>
</comment>
<name>A0ABU6PY55_9BACL</name>
<dbReference type="PANTHER" id="PTHR45339:SF1">
    <property type="entry name" value="HYBRID SIGNAL TRANSDUCTION HISTIDINE KINASE J"/>
    <property type="match status" value="1"/>
</dbReference>
<dbReference type="CDD" id="cd17546">
    <property type="entry name" value="REC_hyHK_CKI1_RcsC-like"/>
    <property type="match status" value="1"/>
</dbReference>
<dbReference type="Pfam" id="PF00072">
    <property type="entry name" value="Response_reg"/>
    <property type="match status" value="1"/>
</dbReference>
<dbReference type="InterPro" id="IPR001789">
    <property type="entry name" value="Sig_transdc_resp-reg_receiver"/>
</dbReference>
<dbReference type="PROSITE" id="PS50109">
    <property type="entry name" value="HIS_KIN"/>
    <property type="match status" value="1"/>
</dbReference>
<dbReference type="Pfam" id="PF13426">
    <property type="entry name" value="PAS_9"/>
    <property type="match status" value="2"/>
</dbReference>
<evidence type="ECO:0000256" key="8">
    <source>
        <dbReference type="ARBA" id="ARBA00023012"/>
    </source>
</evidence>
<evidence type="ECO:0000256" key="4">
    <source>
        <dbReference type="ARBA" id="ARBA00022679"/>
    </source>
</evidence>
<dbReference type="PANTHER" id="PTHR45339">
    <property type="entry name" value="HYBRID SIGNAL TRANSDUCTION HISTIDINE KINASE J"/>
    <property type="match status" value="1"/>
</dbReference>
<sequence>MSTIKEDAILQEVYRTAVFGIALLALDGTWIHANPAICRLMGYTEEELMQQRFQDLIHPDDLEKDLMLFRNELKQMTGAVIETNTRYIRKNGDIMWASVYASVMSDAAGDPLSYIIQIHDITKNKLAETKLQETIERYTSLKRYNHDAVISLDLEGSIINVNTMAEKMTGCCVNEMAGEKISRFIGEESQRKLLTESLTNPSIEKDIDRIYHKDGHAVEVLTSIAPIYVNGRNVGFYIIAKDVSEQKQLLLAKELAESTNKAKSEFLAVMSHEIRTPMNGVIGMTDLLETTTNLDEEQSEYVKIIRQSGETLLAIINDILDFSKVESGKTELQEELFDIRKCVEETYDVLSAKAHEKQLEMRFEVEDDVPMMLIGDAKRLKQILMNLVGNAVKFTFAGGVTTRLRKISEDKRKIKLEFKVQDTGIGIPASKAEYIFEPFSQVNNFMTRDHEGTGLGLAITRKLVELMGGSIWFEQGDGPGATFVFNVEMIRENWSPHDDSIEEHDHNTSNSLRVLVAEDNEVNRIVLRKMLESQGHLTTVVTNGKDVVQAAQESYYDIIFMDIQMPGLNGFEATRIIRRTLPKERCPAIVAVTANALKGDRESCLAAGMDEYISKPIKTQTVMEVIESLLLRRNTLKSSPHL</sequence>
<dbReference type="CDD" id="cd00130">
    <property type="entry name" value="PAS"/>
    <property type="match status" value="2"/>
</dbReference>
<dbReference type="SMART" id="SM00387">
    <property type="entry name" value="HATPase_c"/>
    <property type="match status" value="1"/>
</dbReference>
<dbReference type="InterPro" id="IPR005467">
    <property type="entry name" value="His_kinase_dom"/>
</dbReference>
<dbReference type="Proteomes" id="UP001343257">
    <property type="component" value="Unassembled WGS sequence"/>
</dbReference>
<dbReference type="InterPro" id="IPR004358">
    <property type="entry name" value="Sig_transdc_His_kin-like_C"/>
</dbReference>
<dbReference type="InterPro" id="IPR003594">
    <property type="entry name" value="HATPase_dom"/>
</dbReference>
<evidence type="ECO:0000256" key="5">
    <source>
        <dbReference type="ARBA" id="ARBA00022741"/>
    </source>
</evidence>
<dbReference type="SUPFAM" id="SSF55874">
    <property type="entry name" value="ATPase domain of HSP90 chaperone/DNA topoisomerase II/histidine kinase"/>
    <property type="match status" value="1"/>
</dbReference>
<keyword evidence="5" id="KW-0547">Nucleotide-binding</keyword>
<evidence type="ECO:0000256" key="6">
    <source>
        <dbReference type="ARBA" id="ARBA00022777"/>
    </source>
</evidence>
<feature type="domain" description="Histidine kinase" evidence="10">
    <location>
        <begin position="269"/>
        <end position="491"/>
    </location>
</feature>
<dbReference type="InterPro" id="IPR000014">
    <property type="entry name" value="PAS"/>
</dbReference>
<keyword evidence="3 9" id="KW-0597">Phosphoprotein</keyword>
<dbReference type="CDD" id="cd00082">
    <property type="entry name" value="HisKA"/>
    <property type="match status" value="1"/>
</dbReference>
<organism evidence="14 15">
    <name type="scientific">Paenibacillus chibensis</name>
    <dbReference type="NCBI Taxonomy" id="59846"/>
    <lineage>
        <taxon>Bacteria</taxon>
        <taxon>Bacillati</taxon>
        <taxon>Bacillota</taxon>
        <taxon>Bacilli</taxon>
        <taxon>Bacillales</taxon>
        <taxon>Paenibacillaceae</taxon>
        <taxon>Paenibacillus</taxon>
    </lineage>
</organism>
<evidence type="ECO:0000256" key="2">
    <source>
        <dbReference type="ARBA" id="ARBA00012438"/>
    </source>
</evidence>
<evidence type="ECO:0000259" key="10">
    <source>
        <dbReference type="PROSITE" id="PS50109"/>
    </source>
</evidence>
<dbReference type="PROSITE" id="PS50110">
    <property type="entry name" value="RESPONSE_REGULATORY"/>
    <property type="match status" value="1"/>
</dbReference>
<evidence type="ECO:0000256" key="1">
    <source>
        <dbReference type="ARBA" id="ARBA00000085"/>
    </source>
</evidence>
<dbReference type="InterPro" id="IPR011006">
    <property type="entry name" value="CheY-like_superfamily"/>
</dbReference>
<protein>
    <recommendedName>
        <fullName evidence="2">histidine kinase</fullName>
        <ecNumber evidence="2">2.7.13.3</ecNumber>
    </recommendedName>
</protein>
<evidence type="ECO:0000259" key="11">
    <source>
        <dbReference type="PROSITE" id="PS50110"/>
    </source>
</evidence>
<evidence type="ECO:0000259" key="13">
    <source>
        <dbReference type="PROSITE" id="PS50113"/>
    </source>
</evidence>
<dbReference type="SMART" id="SM00388">
    <property type="entry name" value="HisKA"/>
    <property type="match status" value="1"/>
</dbReference>
<dbReference type="InterPro" id="IPR001610">
    <property type="entry name" value="PAC"/>
</dbReference>
<dbReference type="InterPro" id="IPR000700">
    <property type="entry name" value="PAS-assoc_C"/>
</dbReference>
<evidence type="ECO:0000313" key="14">
    <source>
        <dbReference type="EMBL" id="MED5019828.1"/>
    </source>
</evidence>
<evidence type="ECO:0000256" key="3">
    <source>
        <dbReference type="ARBA" id="ARBA00022553"/>
    </source>
</evidence>
<dbReference type="InterPro" id="IPR036097">
    <property type="entry name" value="HisK_dim/P_sf"/>
</dbReference>
<keyword evidence="7" id="KW-0067">ATP-binding</keyword>
<evidence type="ECO:0000256" key="9">
    <source>
        <dbReference type="PROSITE-ProRule" id="PRU00169"/>
    </source>
</evidence>
<dbReference type="Gene3D" id="1.10.287.130">
    <property type="match status" value="1"/>
</dbReference>
<dbReference type="SUPFAM" id="SSF52172">
    <property type="entry name" value="CheY-like"/>
    <property type="match status" value="1"/>
</dbReference>